<reference evidence="4" key="1">
    <citation type="submission" date="2020-10" db="EMBL/GenBank/DDBJ databases">
        <authorList>
            <person name="Gilroy R."/>
        </authorList>
    </citation>
    <scope>NUCLEOTIDE SEQUENCE</scope>
    <source>
        <strain evidence="4">B1-20833</strain>
    </source>
</reference>
<dbReference type="GO" id="GO:0004803">
    <property type="term" value="F:transposase activity"/>
    <property type="evidence" value="ECO:0007669"/>
    <property type="project" value="InterPro"/>
</dbReference>
<feature type="domain" description="Transposase IS116/IS110/IS902 C-terminal" evidence="3">
    <location>
        <begin position="204"/>
        <end position="288"/>
    </location>
</feature>
<dbReference type="PANTHER" id="PTHR33055">
    <property type="entry name" value="TRANSPOSASE FOR INSERTION SEQUENCE ELEMENT IS1111A"/>
    <property type="match status" value="1"/>
</dbReference>
<accession>A0A9D9ERC3</accession>
<feature type="coiled-coil region" evidence="1">
    <location>
        <begin position="167"/>
        <end position="194"/>
    </location>
</feature>
<comment type="caution">
    <text evidence="4">The sequence shown here is derived from an EMBL/GenBank/DDBJ whole genome shotgun (WGS) entry which is preliminary data.</text>
</comment>
<protein>
    <submittedName>
        <fullName evidence="4">Transposase</fullName>
    </submittedName>
</protein>
<proteinExistence type="predicted"/>
<dbReference type="GO" id="GO:0003677">
    <property type="term" value="F:DNA binding"/>
    <property type="evidence" value="ECO:0007669"/>
    <property type="project" value="InterPro"/>
</dbReference>
<keyword evidence="1" id="KW-0175">Coiled coil</keyword>
<dbReference type="InterPro" id="IPR047650">
    <property type="entry name" value="Transpos_IS110"/>
</dbReference>
<dbReference type="AlphaFoldDB" id="A0A9D9ERC3"/>
<dbReference type="EMBL" id="JADIMI010000005">
    <property type="protein sequence ID" value="MBO8451310.1"/>
    <property type="molecule type" value="Genomic_DNA"/>
</dbReference>
<dbReference type="InterPro" id="IPR003346">
    <property type="entry name" value="Transposase_20"/>
</dbReference>
<evidence type="ECO:0000313" key="4">
    <source>
        <dbReference type="EMBL" id="MBO8451310.1"/>
    </source>
</evidence>
<evidence type="ECO:0000259" key="3">
    <source>
        <dbReference type="Pfam" id="PF02371"/>
    </source>
</evidence>
<evidence type="ECO:0000256" key="1">
    <source>
        <dbReference type="SAM" id="Coils"/>
    </source>
</evidence>
<sequence length="345" mass="38677">MAKLIIGIDFSKRKMNFCCMDSQDMRVLLEGEVENSRNGCTEMTGRLRSLRRGLRSGDLLFCGENTGVYSLETAECLTSRGYFVWLESPLQIKLSSGMRRGKTDPLDARMIAEYAFRHLDLAKMFAPDGEGLKKLRELHLTRRKLKECETALKNFSGSIRGASGTAADALRSVIAEIKESIHALEKEIRGMLSEEPEFKENVSLALSVPGISWVSAAAIILDTRNFSRFQTARQYANHAGCVPHEHESGSSVHRRPRVSRASNRYINSLLTQGANSLIVHNSQTREYAHRKRAEGKVHAVIVNNIRNKTIHRLFAVIRDRVPFDWSYSGKYKGPMTSGATNTDAV</sequence>
<dbReference type="Pfam" id="PF02371">
    <property type="entry name" value="Transposase_20"/>
    <property type="match status" value="1"/>
</dbReference>
<evidence type="ECO:0000313" key="5">
    <source>
        <dbReference type="Proteomes" id="UP000823661"/>
    </source>
</evidence>
<evidence type="ECO:0000259" key="2">
    <source>
        <dbReference type="Pfam" id="PF01548"/>
    </source>
</evidence>
<dbReference type="InterPro" id="IPR002525">
    <property type="entry name" value="Transp_IS110-like_N"/>
</dbReference>
<dbReference type="GO" id="GO:0006313">
    <property type="term" value="P:DNA transposition"/>
    <property type="evidence" value="ECO:0007669"/>
    <property type="project" value="InterPro"/>
</dbReference>
<dbReference type="Pfam" id="PF01548">
    <property type="entry name" value="DEDD_Tnp_IS110"/>
    <property type="match status" value="1"/>
</dbReference>
<feature type="domain" description="Transposase IS110-like N-terminal" evidence="2">
    <location>
        <begin position="6"/>
        <end position="154"/>
    </location>
</feature>
<dbReference type="PANTHER" id="PTHR33055:SF3">
    <property type="entry name" value="PUTATIVE TRANSPOSASE FOR IS117-RELATED"/>
    <property type="match status" value="1"/>
</dbReference>
<dbReference type="Proteomes" id="UP000823661">
    <property type="component" value="Unassembled WGS sequence"/>
</dbReference>
<gene>
    <name evidence="4" type="ORF">IAC06_00290</name>
</gene>
<reference evidence="4" key="2">
    <citation type="journal article" date="2021" name="PeerJ">
        <title>Extensive microbial diversity within the chicken gut microbiome revealed by metagenomics and culture.</title>
        <authorList>
            <person name="Gilroy R."/>
            <person name="Ravi A."/>
            <person name="Getino M."/>
            <person name="Pursley I."/>
            <person name="Horton D.L."/>
            <person name="Alikhan N.F."/>
            <person name="Baker D."/>
            <person name="Gharbi K."/>
            <person name="Hall N."/>
            <person name="Watson M."/>
            <person name="Adriaenssens E.M."/>
            <person name="Foster-Nyarko E."/>
            <person name="Jarju S."/>
            <person name="Secka A."/>
            <person name="Antonio M."/>
            <person name="Oren A."/>
            <person name="Chaudhuri R.R."/>
            <person name="La Ragione R."/>
            <person name="Hildebrand F."/>
            <person name="Pallen M.J."/>
        </authorList>
    </citation>
    <scope>NUCLEOTIDE SEQUENCE</scope>
    <source>
        <strain evidence="4">B1-20833</strain>
    </source>
</reference>
<name>A0A9D9ERC3_9BACT</name>
<organism evidence="4 5">
    <name type="scientific">Candidatus Cryptobacteroides intestinavium</name>
    <dbReference type="NCBI Taxonomy" id="2840766"/>
    <lineage>
        <taxon>Bacteria</taxon>
        <taxon>Pseudomonadati</taxon>
        <taxon>Bacteroidota</taxon>
        <taxon>Bacteroidia</taxon>
        <taxon>Bacteroidales</taxon>
        <taxon>Candidatus Cryptobacteroides</taxon>
    </lineage>
</organism>